<evidence type="ECO:0000313" key="3">
    <source>
        <dbReference type="Proteomes" id="UP001499987"/>
    </source>
</evidence>
<keyword evidence="3" id="KW-1185">Reference proteome</keyword>
<sequence>MSTISTLRVGAVGAVLALVMGAAAQTASARAEAPPQPGRAHSAVQAVEEETARAVAASLGDAAWRDGLRAAVRGGAEVDPGTLASHASGTAAHRLAASVAEGNARVLAAKGLDAATGPLLRLRLGDPSMRAALDAGTAPWVAAAPASDRATTLTAYDARGRAHVLDATQVPRQPVYLVDLDVTRALAGGAEILRRTLGGAAVRPQAAAADGWWGTKIDAIEVSDDEEPWFKGAAEMYALVTGFGTDGKVRVDPVDMPYLDYDGTVYRPNQILVNWSNYKYDLADVVLMEEDGSTNYQALAKAIAAVLLTVTDQGAYIPLVNAVLDAIPTEWWTDDPDYVDSWYTLARTSSGRLNGARGNGWMNVSPYWVSAF</sequence>
<dbReference type="Pfam" id="PF11301">
    <property type="entry name" value="DUF3103"/>
    <property type="match status" value="1"/>
</dbReference>
<evidence type="ECO:0000313" key="2">
    <source>
        <dbReference type="EMBL" id="GAA1096748.1"/>
    </source>
</evidence>
<feature type="chain" id="PRO_5046256265" description="DUF3103 family protein" evidence="1">
    <location>
        <begin position="25"/>
        <end position="372"/>
    </location>
</feature>
<dbReference type="EMBL" id="BAAALD010000044">
    <property type="protein sequence ID" value="GAA1096748.1"/>
    <property type="molecule type" value="Genomic_DNA"/>
</dbReference>
<dbReference type="Proteomes" id="UP001499987">
    <property type="component" value="Unassembled WGS sequence"/>
</dbReference>
<accession>A0ABP4E7J9</accession>
<name>A0ABP4E7J9_9ACTN</name>
<feature type="signal peptide" evidence="1">
    <location>
        <begin position="1"/>
        <end position="24"/>
    </location>
</feature>
<keyword evidence="1" id="KW-0732">Signal</keyword>
<protein>
    <recommendedName>
        <fullName evidence="4">DUF3103 family protein</fullName>
    </recommendedName>
</protein>
<organism evidence="2 3">
    <name type="scientific">Kitasatospora arboriphila</name>
    <dbReference type="NCBI Taxonomy" id="258052"/>
    <lineage>
        <taxon>Bacteria</taxon>
        <taxon>Bacillati</taxon>
        <taxon>Actinomycetota</taxon>
        <taxon>Actinomycetes</taxon>
        <taxon>Kitasatosporales</taxon>
        <taxon>Streptomycetaceae</taxon>
        <taxon>Kitasatospora</taxon>
    </lineage>
</organism>
<evidence type="ECO:0000256" key="1">
    <source>
        <dbReference type="SAM" id="SignalP"/>
    </source>
</evidence>
<proteinExistence type="predicted"/>
<gene>
    <name evidence="2" type="ORF">GCM10009663_44780</name>
</gene>
<reference evidence="3" key="1">
    <citation type="journal article" date="2019" name="Int. J. Syst. Evol. Microbiol.">
        <title>The Global Catalogue of Microorganisms (GCM) 10K type strain sequencing project: providing services to taxonomists for standard genome sequencing and annotation.</title>
        <authorList>
            <consortium name="The Broad Institute Genomics Platform"/>
            <consortium name="The Broad Institute Genome Sequencing Center for Infectious Disease"/>
            <person name="Wu L."/>
            <person name="Ma J."/>
        </authorList>
    </citation>
    <scope>NUCLEOTIDE SEQUENCE [LARGE SCALE GENOMIC DNA]</scope>
    <source>
        <strain evidence="3">JCM 13002</strain>
    </source>
</reference>
<evidence type="ECO:0008006" key="4">
    <source>
        <dbReference type="Google" id="ProtNLM"/>
    </source>
</evidence>
<dbReference type="RefSeq" id="WP_344625431.1">
    <property type="nucleotide sequence ID" value="NZ_BAAALD010000044.1"/>
</dbReference>
<comment type="caution">
    <text evidence="2">The sequence shown here is derived from an EMBL/GenBank/DDBJ whole genome shotgun (WGS) entry which is preliminary data.</text>
</comment>
<dbReference type="InterPro" id="IPR021452">
    <property type="entry name" value="DUF3103"/>
</dbReference>